<dbReference type="SUPFAM" id="SSF81324">
    <property type="entry name" value="Voltage-gated potassium channels"/>
    <property type="match status" value="1"/>
</dbReference>
<evidence type="ECO:0000259" key="2">
    <source>
        <dbReference type="Pfam" id="PF07885"/>
    </source>
</evidence>
<evidence type="ECO:0000256" key="1">
    <source>
        <dbReference type="SAM" id="Phobius"/>
    </source>
</evidence>
<dbReference type="RefSeq" id="WP_091241085.1">
    <property type="nucleotide sequence ID" value="NZ_FNAG01000003.1"/>
</dbReference>
<keyword evidence="1" id="KW-0472">Membrane</keyword>
<dbReference type="STRING" id="265719.SAMN04488509_10368"/>
<keyword evidence="4" id="KW-1185">Reference proteome</keyword>
<dbReference type="OrthoDB" id="9813518at2"/>
<keyword evidence="1" id="KW-1133">Transmembrane helix</keyword>
<gene>
    <name evidence="3" type="ORF">SAMN04488509_10368</name>
</gene>
<organism evidence="3 4">
    <name type="scientific">Aquimonas voraii</name>
    <dbReference type="NCBI Taxonomy" id="265719"/>
    <lineage>
        <taxon>Bacteria</taxon>
        <taxon>Pseudomonadati</taxon>
        <taxon>Pseudomonadota</taxon>
        <taxon>Gammaproteobacteria</taxon>
        <taxon>Lysobacterales</taxon>
        <taxon>Lysobacteraceae</taxon>
        <taxon>Aquimonas</taxon>
    </lineage>
</organism>
<dbReference type="Proteomes" id="UP000199603">
    <property type="component" value="Unassembled WGS sequence"/>
</dbReference>
<protein>
    <submittedName>
        <fullName evidence="3">Ion channel</fullName>
    </submittedName>
</protein>
<dbReference type="AlphaFoldDB" id="A0A1G6VG98"/>
<evidence type="ECO:0000313" key="3">
    <source>
        <dbReference type="EMBL" id="SDD52599.1"/>
    </source>
</evidence>
<dbReference type="Pfam" id="PF07885">
    <property type="entry name" value="Ion_trans_2"/>
    <property type="match status" value="1"/>
</dbReference>
<dbReference type="Gene3D" id="1.10.287.70">
    <property type="match status" value="1"/>
</dbReference>
<feature type="transmembrane region" description="Helical" evidence="1">
    <location>
        <begin position="51"/>
        <end position="76"/>
    </location>
</feature>
<dbReference type="InterPro" id="IPR013099">
    <property type="entry name" value="K_chnl_dom"/>
</dbReference>
<feature type="domain" description="Potassium channel" evidence="2">
    <location>
        <begin position="91"/>
        <end position="142"/>
    </location>
</feature>
<feature type="transmembrane region" description="Helical" evidence="1">
    <location>
        <begin position="120"/>
        <end position="142"/>
    </location>
</feature>
<reference evidence="3 4" key="1">
    <citation type="submission" date="2016-10" db="EMBL/GenBank/DDBJ databases">
        <authorList>
            <person name="de Groot N.N."/>
        </authorList>
    </citation>
    <scope>NUCLEOTIDE SEQUENCE [LARGE SCALE GENOMIC DNA]</scope>
    <source>
        <strain evidence="3 4">DSM 16957</strain>
    </source>
</reference>
<evidence type="ECO:0000313" key="4">
    <source>
        <dbReference type="Proteomes" id="UP000199603"/>
    </source>
</evidence>
<name>A0A1G6VG98_9GAMM</name>
<dbReference type="EMBL" id="FNAG01000003">
    <property type="protein sequence ID" value="SDD52599.1"/>
    <property type="molecule type" value="Genomic_DNA"/>
</dbReference>
<feature type="transmembrane region" description="Helical" evidence="1">
    <location>
        <begin position="12"/>
        <end position="30"/>
    </location>
</feature>
<accession>A0A1G6VG98</accession>
<keyword evidence="1" id="KW-0812">Transmembrane</keyword>
<proteinExistence type="predicted"/>
<sequence>MWGEYGDWGINALVVAATVLIVSLCVLLHYESLVWLSERLRRLSTQRRRKVLYGVYALLLLHVTEIWLFGLGLWLLMLVPGAGHLSGLDHAGLLDSVYLSAASFTTVGFGDLAPVGPIRFLVGTEALTGFVLITWSASFTFIEMETFWRSR</sequence>